<dbReference type="EMBL" id="BARW01010403">
    <property type="protein sequence ID" value="GAI75844.1"/>
    <property type="molecule type" value="Genomic_DNA"/>
</dbReference>
<proteinExistence type="predicted"/>
<gene>
    <name evidence="1" type="ORF">S12H4_20498</name>
</gene>
<organism evidence="1">
    <name type="scientific">marine sediment metagenome</name>
    <dbReference type="NCBI Taxonomy" id="412755"/>
    <lineage>
        <taxon>unclassified sequences</taxon>
        <taxon>metagenomes</taxon>
        <taxon>ecological metagenomes</taxon>
    </lineage>
</organism>
<feature type="non-terminal residue" evidence="1">
    <location>
        <position position="58"/>
    </location>
</feature>
<name>X1T765_9ZZZZ</name>
<comment type="caution">
    <text evidence="1">The sequence shown here is derived from an EMBL/GenBank/DDBJ whole genome shotgun (WGS) entry which is preliminary data.</text>
</comment>
<evidence type="ECO:0000313" key="1">
    <source>
        <dbReference type="EMBL" id="GAI75844.1"/>
    </source>
</evidence>
<protein>
    <submittedName>
        <fullName evidence="1">Uncharacterized protein</fullName>
    </submittedName>
</protein>
<dbReference type="AlphaFoldDB" id="X1T765"/>
<reference evidence="1" key="1">
    <citation type="journal article" date="2014" name="Front. Microbiol.">
        <title>High frequency of phylogenetically diverse reductive dehalogenase-homologous genes in deep subseafloor sedimentary metagenomes.</title>
        <authorList>
            <person name="Kawai M."/>
            <person name="Futagami T."/>
            <person name="Toyoda A."/>
            <person name="Takaki Y."/>
            <person name="Nishi S."/>
            <person name="Hori S."/>
            <person name="Arai W."/>
            <person name="Tsubouchi T."/>
            <person name="Morono Y."/>
            <person name="Uchiyama I."/>
            <person name="Ito T."/>
            <person name="Fujiyama A."/>
            <person name="Inagaki F."/>
            <person name="Takami H."/>
        </authorList>
    </citation>
    <scope>NUCLEOTIDE SEQUENCE</scope>
    <source>
        <strain evidence="1">Expedition CK06-06</strain>
    </source>
</reference>
<sequence>MHRLRNYLLRHALEFHYSSRRIDESTIDLVLDRIAINRDQQRNLEDYIMSLKAIQLRE</sequence>
<accession>X1T765</accession>